<dbReference type="InterPro" id="IPR055180">
    <property type="entry name" value="HsdR_RecA-like_helicase_dom_2"/>
</dbReference>
<dbReference type="OrthoDB" id="9758243at2"/>
<keyword evidence="5 10" id="KW-0680">Restriction system</keyword>
<dbReference type="GO" id="GO:0005524">
    <property type="term" value="F:ATP binding"/>
    <property type="evidence" value="ECO:0007669"/>
    <property type="project" value="UniProtKB-KW"/>
</dbReference>
<dbReference type="PROSITE" id="PS51192">
    <property type="entry name" value="HELICASE_ATP_BIND_1"/>
    <property type="match status" value="1"/>
</dbReference>
<comment type="function">
    <text evidence="10">Subunit R is required for both nuclease and ATPase activities, but not for modification.</text>
</comment>
<dbReference type="Pfam" id="PF11867">
    <property type="entry name" value="T1RH-like_C"/>
    <property type="match status" value="1"/>
</dbReference>
<dbReference type="GO" id="GO:0009307">
    <property type="term" value="P:DNA restriction-modification system"/>
    <property type="evidence" value="ECO:0007669"/>
    <property type="project" value="UniProtKB-KW"/>
</dbReference>
<dbReference type="Pfam" id="PF04313">
    <property type="entry name" value="HSDR_N"/>
    <property type="match status" value="1"/>
</dbReference>
<dbReference type="Gene3D" id="3.40.50.300">
    <property type="entry name" value="P-loop containing nucleotide triphosphate hydrolases"/>
    <property type="match status" value="3"/>
</dbReference>
<evidence type="ECO:0000256" key="4">
    <source>
        <dbReference type="ARBA" id="ARBA00022741"/>
    </source>
</evidence>
<comment type="caution">
    <text evidence="12">The sequence shown here is derived from an EMBL/GenBank/DDBJ whole genome shotgun (WGS) entry which is preliminary data.</text>
</comment>
<dbReference type="NCBIfam" id="TIGR00348">
    <property type="entry name" value="hsdR"/>
    <property type="match status" value="1"/>
</dbReference>
<dbReference type="Pfam" id="PF18766">
    <property type="entry name" value="SWI2_SNF2"/>
    <property type="match status" value="1"/>
</dbReference>
<keyword evidence="9 10" id="KW-0238">DNA-binding</keyword>
<dbReference type="InterPro" id="IPR021810">
    <property type="entry name" value="T1RH-like_C"/>
</dbReference>
<evidence type="ECO:0000256" key="2">
    <source>
        <dbReference type="ARBA" id="ARBA00008598"/>
    </source>
</evidence>
<keyword evidence="13" id="KW-1185">Reference proteome</keyword>
<evidence type="ECO:0000256" key="10">
    <source>
        <dbReference type="RuleBase" id="RU364115"/>
    </source>
</evidence>
<dbReference type="GO" id="GO:0009035">
    <property type="term" value="F:type I site-specific deoxyribonuclease activity"/>
    <property type="evidence" value="ECO:0007669"/>
    <property type="project" value="UniProtKB-EC"/>
</dbReference>
<evidence type="ECO:0000256" key="6">
    <source>
        <dbReference type="ARBA" id="ARBA00022759"/>
    </source>
</evidence>
<protein>
    <recommendedName>
        <fullName evidence="10">Type I restriction enzyme endonuclease subunit</fullName>
        <shortName evidence="10">R protein</shortName>
        <ecNumber evidence="10">3.1.21.3</ecNumber>
    </recommendedName>
</protein>
<keyword evidence="3" id="KW-0540">Nuclease</keyword>
<keyword evidence="6 12" id="KW-0255">Endonuclease</keyword>
<feature type="domain" description="Helicase ATP-binding" evidence="11">
    <location>
        <begin position="281"/>
        <end position="462"/>
    </location>
</feature>
<dbReference type="GO" id="GO:0003677">
    <property type="term" value="F:DNA binding"/>
    <property type="evidence" value="ECO:0007669"/>
    <property type="project" value="UniProtKB-KW"/>
</dbReference>
<evidence type="ECO:0000256" key="9">
    <source>
        <dbReference type="ARBA" id="ARBA00023125"/>
    </source>
</evidence>
<proteinExistence type="inferred from homology"/>
<keyword evidence="8 10" id="KW-0067">ATP-binding</keyword>
<dbReference type="CDD" id="cd18030">
    <property type="entry name" value="DEXHc_RE_I_HsdR"/>
    <property type="match status" value="1"/>
</dbReference>
<dbReference type="InterPro" id="IPR040980">
    <property type="entry name" value="SWI2_SNF2"/>
</dbReference>
<keyword evidence="7 10" id="KW-0378">Hydrolase</keyword>
<organism evidence="12 13">
    <name type="scientific">Sulfitobacter sabulilitoris</name>
    <dbReference type="NCBI Taxonomy" id="2562655"/>
    <lineage>
        <taxon>Bacteria</taxon>
        <taxon>Pseudomonadati</taxon>
        <taxon>Pseudomonadota</taxon>
        <taxon>Alphaproteobacteria</taxon>
        <taxon>Rhodobacterales</taxon>
        <taxon>Roseobacteraceae</taxon>
        <taxon>Sulfitobacter</taxon>
    </lineage>
</organism>
<dbReference type="InterPro" id="IPR007409">
    <property type="entry name" value="Restrct_endonuc_type1_HsdR_N"/>
</dbReference>
<gene>
    <name evidence="12" type="ORF">FDT80_00480</name>
</gene>
<keyword evidence="4 10" id="KW-0547">Nucleotide-binding</keyword>
<name>A0A5S3PNM7_9RHOB</name>
<dbReference type="SMART" id="SM00487">
    <property type="entry name" value="DEXDc"/>
    <property type="match status" value="1"/>
</dbReference>
<dbReference type="Proteomes" id="UP000309550">
    <property type="component" value="Unassembled WGS sequence"/>
</dbReference>
<dbReference type="CDD" id="cd22332">
    <property type="entry name" value="HsdR_N"/>
    <property type="match status" value="1"/>
</dbReference>
<dbReference type="InterPro" id="IPR027417">
    <property type="entry name" value="P-loop_NTPase"/>
</dbReference>
<comment type="catalytic activity">
    <reaction evidence="1 10">
        <text>Endonucleolytic cleavage of DNA to give random double-stranded fragments with terminal 5'-phosphates, ATP is simultaneously hydrolyzed.</text>
        <dbReference type="EC" id="3.1.21.3"/>
    </reaction>
</comment>
<comment type="subunit">
    <text evidence="10">The type I restriction/modification system is composed of three polypeptides R, M and S.</text>
</comment>
<dbReference type="PANTHER" id="PTHR30195:SF15">
    <property type="entry name" value="TYPE I RESTRICTION ENZYME HINDI ENDONUCLEASE SUBUNIT"/>
    <property type="match status" value="1"/>
</dbReference>
<dbReference type="EMBL" id="VANS01000001">
    <property type="protein sequence ID" value="TMM54115.1"/>
    <property type="molecule type" value="Genomic_DNA"/>
</dbReference>
<dbReference type="PANTHER" id="PTHR30195">
    <property type="entry name" value="TYPE I SITE-SPECIFIC DEOXYRIBONUCLEASE PROTEIN SUBUNIT M AND R"/>
    <property type="match status" value="1"/>
</dbReference>
<dbReference type="CDD" id="cd18800">
    <property type="entry name" value="SF2_C_EcoR124I-like"/>
    <property type="match status" value="1"/>
</dbReference>
<dbReference type="Gene3D" id="3.90.1570.50">
    <property type="match status" value="1"/>
</dbReference>
<evidence type="ECO:0000256" key="1">
    <source>
        <dbReference type="ARBA" id="ARBA00000851"/>
    </source>
</evidence>
<dbReference type="EC" id="3.1.21.3" evidence="10"/>
<comment type="similarity">
    <text evidence="2 10">Belongs to the HsdR family.</text>
</comment>
<dbReference type="RefSeq" id="WP_138660289.1">
    <property type="nucleotide sequence ID" value="NZ_VANS01000001.1"/>
</dbReference>
<evidence type="ECO:0000256" key="3">
    <source>
        <dbReference type="ARBA" id="ARBA00022722"/>
    </source>
</evidence>
<evidence type="ECO:0000313" key="12">
    <source>
        <dbReference type="EMBL" id="TMM54115.1"/>
    </source>
</evidence>
<evidence type="ECO:0000259" key="11">
    <source>
        <dbReference type="PROSITE" id="PS51192"/>
    </source>
</evidence>
<dbReference type="InterPro" id="IPR004473">
    <property type="entry name" value="Restrct_endonuc_typeI_HsdR"/>
</dbReference>
<accession>A0A5S3PNM7</accession>
<sequence>MAWNSESDLEDWMMSKLACLGFATASGAEISPEKRDPERRSFHDAILRKVLAKAVRRLNPELPDGAVGEVVAAVCDQKFAGDPISENRHLHDLMVRGVPVTFFRDGEERNGRAALVDWDDENNAWHAFNQVDMVGRNPRIPDIVLYLNGLPLVVVELKGTEGADLEKAFNQIETYKYDIPNLFRTVAFSVISDGLNARYGTQSAALDRYMRWRTVDGEKIVAETEGLALGTLTEGLLNRGTLLEMLRSFIVFEDEGKGAIKKAAGYHQFHAVRKAVTSILSARGDDGKGGVIWHTQGSGKSLLMAFLAGRAMHLPDLENPTLLVLTDRNDLDNQLFGTFGRCRDLLGEDPVQADSIEDLKGLLNRQVGGVVFSTIQKFRPERGADFPQLTDRSNVIVMVDEAHRTQYGFDAQIDATSGDVKRGLAHHLRSALPNAVYVAFTGTPVELVGANTRSVFGDYIDVYDIAQAVEDGATVPIYYEGRVARIEIDEDVQAALDEEFEDATENLVETEASAAAKKWSRVEALVGAEKRLDAVVQDILQHFDARLEAIDGKAMIVCMSRRICVEAYQRIVDARPDWHADADELGAVKVVMTGNATDPASFQPHIRGKAKLEALRRRYKDTKDKLRLVIVRDMWLTGFDAPCMHTLYVDKPMRGHGLMQAIARVNRVFAGKPAGLVVDYIGLAAELKNALAHYSKGDQDQTGIDEREAVSAFLTALEVARGLFHGFDYLSALGRDSTARLELLPSAANHILGKAREDESGNTEDFGKRFHDAVASLAKAFKLSAGSPEASQNAEEVAFFFAVRAALLKMDVKGGASRNTSPDFAIEQLLNRAVASTEVVDILEACGFDRPDISVLSEDFLMEIENMKHKNLAVEALKKLLNGQIKAKTRGNVVQNAKFSDRLTDAIARYHNRSVDALQVLQELIALAKDLKAVPDDDLTEAERSFYDALAQNESAVEVMGNEELRVIATELVKSVRESSGTDWWQRDDVRAKMRVVVKRILRRHGYPPDLQSEAVKLVIQQAEALARVIT</sequence>
<reference evidence="12 13" key="1">
    <citation type="submission" date="2019-05" db="EMBL/GenBank/DDBJ databases">
        <title>Sulfitobacter sabulilitoris sp. nov., isolated from a marine sand.</title>
        <authorList>
            <person name="Yoon J.-H."/>
        </authorList>
    </citation>
    <scope>NUCLEOTIDE SEQUENCE [LARGE SCALE GENOMIC DNA]</scope>
    <source>
        <strain evidence="12 13">HSMS-29</strain>
    </source>
</reference>
<evidence type="ECO:0000256" key="5">
    <source>
        <dbReference type="ARBA" id="ARBA00022747"/>
    </source>
</evidence>
<dbReference type="InterPro" id="IPR014001">
    <property type="entry name" value="Helicase_ATP-bd"/>
</dbReference>
<dbReference type="Pfam" id="PF22679">
    <property type="entry name" value="T1R_D3-like"/>
    <property type="match status" value="1"/>
</dbReference>
<evidence type="ECO:0000256" key="7">
    <source>
        <dbReference type="ARBA" id="ARBA00022801"/>
    </source>
</evidence>
<evidence type="ECO:0000256" key="8">
    <source>
        <dbReference type="ARBA" id="ARBA00022840"/>
    </source>
</evidence>
<dbReference type="AlphaFoldDB" id="A0A5S3PNM7"/>
<dbReference type="SUPFAM" id="SSF52540">
    <property type="entry name" value="P-loop containing nucleoside triphosphate hydrolases"/>
    <property type="match status" value="2"/>
</dbReference>
<dbReference type="InterPro" id="IPR051268">
    <property type="entry name" value="Type-I_R_enzyme_R_subunit"/>
</dbReference>
<evidence type="ECO:0000313" key="13">
    <source>
        <dbReference type="Proteomes" id="UP000309550"/>
    </source>
</evidence>